<name>A0A7C8NCS3_ORBOL</name>
<evidence type="ECO:0000313" key="2">
    <source>
        <dbReference type="Proteomes" id="UP000475325"/>
    </source>
</evidence>
<organism evidence="1 2">
    <name type="scientific">Orbilia oligospora</name>
    <name type="common">Nematode-trapping fungus</name>
    <name type="synonym">Arthrobotrys oligospora</name>
    <dbReference type="NCBI Taxonomy" id="2813651"/>
    <lineage>
        <taxon>Eukaryota</taxon>
        <taxon>Fungi</taxon>
        <taxon>Dikarya</taxon>
        <taxon>Ascomycota</taxon>
        <taxon>Pezizomycotina</taxon>
        <taxon>Orbiliomycetes</taxon>
        <taxon>Orbiliales</taxon>
        <taxon>Orbiliaceae</taxon>
        <taxon>Orbilia</taxon>
    </lineage>
</organism>
<gene>
    <name evidence="1" type="ORF">TWF102_010735</name>
</gene>
<dbReference type="Proteomes" id="UP000475325">
    <property type="component" value="Unassembled WGS sequence"/>
</dbReference>
<evidence type="ECO:0000313" key="1">
    <source>
        <dbReference type="EMBL" id="KAF3108611.1"/>
    </source>
</evidence>
<comment type="caution">
    <text evidence="1">The sequence shown here is derived from an EMBL/GenBank/DDBJ whole genome shotgun (WGS) entry which is preliminary data.</text>
</comment>
<protein>
    <submittedName>
        <fullName evidence="1">Uncharacterized protein</fullName>
    </submittedName>
</protein>
<dbReference type="EMBL" id="WIQW01000008">
    <property type="protein sequence ID" value="KAF3108611.1"/>
    <property type="molecule type" value="Genomic_DNA"/>
</dbReference>
<dbReference type="SUPFAM" id="SSF52833">
    <property type="entry name" value="Thioredoxin-like"/>
    <property type="match status" value="1"/>
</dbReference>
<sequence length="183" mass="20985">MSELGSAAPARLCWQRSPRSQPTTDSHHITSIEDLDNILAINENSIPPFLYFSSDKHPHHRLIAGALERLATIYHPEMLFCIIDITRLGPELAMPMIQRYEIDTDFAATAIILQNGEKFSTLQIPFMGEKQAMEDFIRHHLKLEPISMPGFGYEGMYTHYPTGMDWLFTLYFYDGMDGLMWNG</sequence>
<dbReference type="AlphaFoldDB" id="A0A7C8NCS3"/>
<dbReference type="InterPro" id="IPR036249">
    <property type="entry name" value="Thioredoxin-like_sf"/>
</dbReference>
<proteinExistence type="predicted"/>
<reference evidence="1 2" key="1">
    <citation type="submission" date="2019-06" db="EMBL/GenBank/DDBJ databases">
        <authorList>
            <person name="Palmer J.M."/>
        </authorList>
    </citation>
    <scope>NUCLEOTIDE SEQUENCE [LARGE SCALE GENOMIC DNA]</scope>
    <source>
        <strain evidence="1 2">TWF102</strain>
    </source>
</reference>
<accession>A0A7C8NCS3</accession>